<reference evidence="2 3" key="1">
    <citation type="journal article" date="2018" name="Evol. Lett.">
        <title>Horizontal gene cluster transfer increased hallucinogenic mushroom diversity.</title>
        <authorList>
            <person name="Reynolds H.T."/>
            <person name="Vijayakumar V."/>
            <person name="Gluck-Thaler E."/>
            <person name="Korotkin H.B."/>
            <person name="Matheny P.B."/>
            <person name="Slot J.C."/>
        </authorList>
    </citation>
    <scope>NUCLEOTIDE SEQUENCE [LARGE SCALE GENOMIC DNA]</scope>
    <source>
        <strain evidence="2 3">SRW20</strain>
    </source>
</reference>
<accession>A0A409YV78</accession>
<feature type="compositionally biased region" description="Basic and acidic residues" evidence="1">
    <location>
        <begin position="70"/>
        <end position="80"/>
    </location>
</feature>
<dbReference type="InParanoid" id="A0A409YV78"/>
<feature type="compositionally biased region" description="Basic and acidic residues" evidence="1">
    <location>
        <begin position="95"/>
        <end position="107"/>
    </location>
</feature>
<evidence type="ECO:0000313" key="3">
    <source>
        <dbReference type="Proteomes" id="UP000284706"/>
    </source>
</evidence>
<evidence type="ECO:0000256" key="1">
    <source>
        <dbReference type="SAM" id="MobiDB-lite"/>
    </source>
</evidence>
<dbReference type="EMBL" id="NHYE01000224">
    <property type="protein sequence ID" value="PPR06926.1"/>
    <property type="molecule type" value="Genomic_DNA"/>
</dbReference>
<feature type="compositionally biased region" description="Basic residues" evidence="1">
    <location>
        <begin position="292"/>
        <end position="302"/>
    </location>
</feature>
<name>A0A409YV78_9AGAR</name>
<feature type="region of interest" description="Disordered" evidence="1">
    <location>
        <begin position="23"/>
        <end position="134"/>
    </location>
</feature>
<feature type="compositionally biased region" description="Basic and acidic residues" evidence="1">
    <location>
        <begin position="37"/>
        <end position="46"/>
    </location>
</feature>
<dbReference type="AlphaFoldDB" id="A0A409YV78"/>
<gene>
    <name evidence="2" type="ORF">CVT26_004113</name>
</gene>
<evidence type="ECO:0000313" key="2">
    <source>
        <dbReference type="EMBL" id="PPR06926.1"/>
    </source>
</evidence>
<feature type="compositionally biased region" description="Basic and acidic residues" evidence="1">
    <location>
        <begin position="241"/>
        <end position="283"/>
    </location>
</feature>
<feature type="compositionally biased region" description="Basic and acidic residues" evidence="1">
    <location>
        <begin position="340"/>
        <end position="357"/>
    </location>
</feature>
<keyword evidence="3" id="KW-1185">Reference proteome</keyword>
<feature type="region of interest" description="Disordered" evidence="1">
    <location>
        <begin position="241"/>
        <end position="397"/>
    </location>
</feature>
<sequence>MSDLLEVEEWMGELEKVMSVGMTESTKEEVIPGTIGESKKNAVPDHLRKRGGLEEAASQDIARKKIGGGKGKEESPEKRPATLPPQKNSAPFKPNQEKTPHPKDKGKAKAPPQGPPKVPVPDFPQCSLFPQGLGGSNAAADGILGQARQLVEVTIATYVGLDKKPRRPGMSLAELWRKELDEDCGQSDERRMAYARDLVLRVGDGKPPEMIQRISKMSDLLDVEEWMGELEKVLAIADAEAPKEDEVVKAQELKKDMMLDTENRNSPVGKDKAQETFKEETEPRNTILLSQKKTKKKKKRSAQSKTNSTQIVDPKDEGRATNPESDIGPGETPKAVYRAFEPDASERERSRFSEKTRASPSVYTAVSPKEKQDTAQATDKGAPAVAELPTRSKSARSKKEEVDAFLLNLQEALEDFEACNLEACSFDVPLIDDESVLRQIRELAQENVAMYVGLDRLPRSPGVSLAELWRMELEKHAGKSDEKRAAYARQLVHSIKGKEHAKEIRELVDEPGALKILTEYNYQPSDYLGRNRSAEGKRVGVRPTDLVPSRDGIKRWKAPLLLCSLACMSIVIASEGFMTLRFSIPAGSAHRPSLVTCRLAGVVGSFRRVMAQVVELDTALHDVRSPFDD</sequence>
<proteinExistence type="predicted"/>
<organism evidence="2 3">
    <name type="scientific">Gymnopilus dilepis</name>
    <dbReference type="NCBI Taxonomy" id="231916"/>
    <lineage>
        <taxon>Eukaryota</taxon>
        <taxon>Fungi</taxon>
        <taxon>Dikarya</taxon>
        <taxon>Basidiomycota</taxon>
        <taxon>Agaricomycotina</taxon>
        <taxon>Agaricomycetes</taxon>
        <taxon>Agaricomycetidae</taxon>
        <taxon>Agaricales</taxon>
        <taxon>Agaricineae</taxon>
        <taxon>Hymenogastraceae</taxon>
        <taxon>Gymnopilus</taxon>
    </lineage>
</organism>
<feature type="compositionally biased region" description="Pro residues" evidence="1">
    <location>
        <begin position="112"/>
        <end position="122"/>
    </location>
</feature>
<dbReference type="Proteomes" id="UP000284706">
    <property type="component" value="Unassembled WGS sequence"/>
</dbReference>
<protein>
    <submittedName>
        <fullName evidence="2">Uncharacterized protein</fullName>
    </submittedName>
</protein>
<comment type="caution">
    <text evidence="2">The sequence shown here is derived from an EMBL/GenBank/DDBJ whole genome shotgun (WGS) entry which is preliminary data.</text>
</comment>